<protein>
    <recommendedName>
        <fullName evidence="4">Phasin protein</fullName>
    </recommendedName>
</protein>
<organism evidence="2 3">
    <name type="scientific">Methylobacterium pseudosasicola</name>
    <dbReference type="NCBI Taxonomy" id="582667"/>
    <lineage>
        <taxon>Bacteria</taxon>
        <taxon>Pseudomonadati</taxon>
        <taxon>Pseudomonadota</taxon>
        <taxon>Alphaproteobacteria</taxon>
        <taxon>Hyphomicrobiales</taxon>
        <taxon>Methylobacteriaceae</taxon>
        <taxon>Methylobacterium</taxon>
    </lineage>
</organism>
<evidence type="ECO:0000313" key="2">
    <source>
        <dbReference type="EMBL" id="SFL72005.1"/>
    </source>
</evidence>
<feature type="region of interest" description="Disordered" evidence="1">
    <location>
        <begin position="1"/>
        <end position="36"/>
    </location>
</feature>
<dbReference type="RefSeq" id="WP_092040102.1">
    <property type="nucleotide sequence ID" value="NZ_FOTK01000009.1"/>
</dbReference>
<feature type="region of interest" description="Disordered" evidence="1">
    <location>
        <begin position="43"/>
        <end position="62"/>
    </location>
</feature>
<proteinExistence type="predicted"/>
<dbReference type="AlphaFoldDB" id="A0A1I4JZQ5"/>
<dbReference type="Proteomes" id="UP000199048">
    <property type="component" value="Unassembled WGS sequence"/>
</dbReference>
<dbReference type="OrthoDB" id="8005968at2"/>
<keyword evidence="3" id="KW-1185">Reference proteome</keyword>
<sequence length="173" mass="18034">MGKPRRPKGPRATWDPKPDLDSESPTLRAVPPTDTAIPAAAVSEAMEMSAESSEDDAGPDAPAEAKLPVAALVPPVTNLPVPVPPATPVVIEAIAKGGPVTFASDSTGIGATIASYMRGEGEAAVAHFRALTQVRTPADLIRLQVGEVQRAADASLTCWSTVFRKASRMVPFR</sequence>
<evidence type="ECO:0008006" key="4">
    <source>
        <dbReference type="Google" id="ProtNLM"/>
    </source>
</evidence>
<reference evidence="3" key="1">
    <citation type="submission" date="2016-10" db="EMBL/GenBank/DDBJ databases">
        <authorList>
            <person name="Varghese N."/>
            <person name="Submissions S."/>
        </authorList>
    </citation>
    <scope>NUCLEOTIDE SEQUENCE [LARGE SCALE GENOMIC DNA]</scope>
    <source>
        <strain evidence="3">BL36</strain>
    </source>
</reference>
<evidence type="ECO:0000313" key="3">
    <source>
        <dbReference type="Proteomes" id="UP000199048"/>
    </source>
</evidence>
<dbReference type="EMBL" id="FOTK01000009">
    <property type="protein sequence ID" value="SFL72005.1"/>
    <property type="molecule type" value="Genomic_DNA"/>
</dbReference>
<evidence type="ECO:0000256" key="1">
    <source>
        <dbReference type="SAM" id="MobiDB-lite"/>
    </source>
</evidence>
<accession>A0A1I4JZQ5</accession>
<gene>
    <name evidence="2" type="ORF">SAMN05192568_100969</name>
</gene>
<name>A0A1I4JZQ5_9HYPH</name>
<dbReference type="STRING" id="582667.SAMN05192568_100969"/>